<dbReference type="InterPro" id="IPR042172">
    <property type="entry name" value="Adenosylhomocyst_ase-like_sf"/>
</dbReference>
<name>A0A921F4L3_9ACTN</name>
<accession>A0A921F4L3</accession>
<organism evidence="1 2">
    <name type="scientific">Dietzia timorensis</name>
    <dbReference type="NCBI Taxonomy" id="499555"/>
    <lineage>
        <taxon>Bacteria</taxon>
        <taxon>Bacillati</taxon>
        <taxon>Actinomycetota</taxon>
        <taxon>Actinomycetes</taxon>
        <taxon>Mycobacteriales</taxon>
        <taxon>Dietziaceae</taxon>
        <taxon>Dietzia</taxon>
    </lineage>
</organism>
<dbReference type="EMBL" id="DYXM01000058">
    <property type="protein sequence ID" value="HJE89984.1"/>
    <property type="molecule type" value="Genomic_DNA"/>
</dbReference>
<sequence>MSNLQVERVGDLEFKVSDLSLADAGRQQIRLAEHEMPGL</sequence>
<dbReference type="AlphaFoldDB" id="A0A921F4L3"/>
<dbReference type="Pfam" id="PF05221">
    <property type="entry name" value="AdoHcyase"/>
    <property type="match status" value="1"/>
</dbReference>
<evidence type="ECO:0000313" key="2">
    <source>
        <dbReference type="Proteomes" id="UP000776650"/>
    </source>
</evidence>
<proteinExistence type="predicted"/>
<dbReference type="SUPFAM" id="SSF52283">
    <property type="entry name" value="Formate/glycerate dehydrogenase catalytic domain-like"/>
    <property type="match status" value="1"/>
</dbReference>
<comment type="caution">
    <text evidence="1">The sequence shown here is derived from an EMBL/GenBank/DDBJ whole genome shotgun (WGS) entry which is preliminary data.</text>
</comment>
<dbReference type="Gene3D" id="3.40.50.1480">
    <property type="entry name" value="Adenosylhomocysteinase-like"/>
    <property type="match status" value="1"/>
</dbReference>
<feature type="non-terminal residue" evidence="1">
    <location>
        <position position="39"/>
    </location>
</feature>
<reference evidence="1" key="1">
    <citation type="journal article" date="2021" name="PeerJ">
        <title>Extensive microbial diversity within the chicken gut microbiome revealed by metagenomics and culture.</title>
        <authorList>
            <person name="Gilroy R."/>
            <person name="Ravi A."/>
            <person name="Getino M."/>
            <person name="Pursley I."/>
            <person name="Horton D.L."/>
            <person name="Alikhan N.F."/>
            <person name="Baker D."/>
            <person name="Gharbi K."/>
            <person name="Hall N."/>
            <person name="Watson M."/>
            <person name="Adriaenssens E.M."/>
            <person name="Foster-Nyarko E."/>
            <person name="Jarju S."/>
            <person name="Secka A."/>
            <person name="Antonio M."/>
            <person name="Oren A."/>
            <person name="Chaudhuri R.R."/>
            <person name="La Ragione R."/>
            <person name="Hildebrand F."/>
            <person name="Pallen M.J."/>
        </authorList>
    </citation>
    <scope>NUCLEOTIDE SEQUENCE</scope>
    <source>
        <strain evidence="1">ChiGjej1B1-18357</strain>
    </source>
</reference>
<dbReference type="InterPro" id="IPR000043">
    <property type="entry name" value="Adenosylhomocysteinase-like"/>
</dbReference>
<evidence type="ECO:0000313" key="1">
    <source>
        <dbReference type="EMBL" id="HJE89984.1"/>
    </source>
</evidence>
<dbReference type="RefSeq" id="WP_303910752.1">
    <property type="nucleotide sequence ID" value="NZ_DYXM01000058.1"/>
</dbReference>
<dbReference type="Proteomes" id="UP000776650">
    <property type="component" value="Unassembled WGS sequence"/>
</dbReference>
<gene>
    <name evidence="1" type="ORF">K8V11_03110</name>
</gene>
<reference evidence="1" key="2">
    <citation type="submission" date="2021-09" db="EMBL/GenBank/DDBJ databases">
        <authorList>
            <person name="Gilroy R."/>
        </authorList>
    </citation>
    <scope>NUCLEOTIDE SEQUENCE</scope>
    <source>
        <strain evidence="1">ChiGjej1B1-18357</strain>
    </source>
</reference>
<protein>
    <submittedName>
        <fullName evidence="1">Adenosylhomocysteinase</fullName>
    </submittedName>
</protein>